<dbReference type="GO" id="GO:0150107">
    <property type="term" value="P:positive regulation of protein localization to cell-cell junction"/>
    <property type="evidence" value="ECO:0007669"/>
    <property type="project" value="Ensembl"/>
</dbReference>
<dbReference type="InterPro" id="IPR036179">
    <property type="entry name" value="Ig-like_dom_sf"/>
</dbReference>
<keyword evidence="14" id="KW-0325">Glycoprotein</keyword>
<dbReference type="PANTHER" id="PTHR11481">
    <property type="entry name" value="IMMUNOGLOBULIN FC RECEPTOR"/>
    <property type="match status" value="1"/>
</dbReference>
<dbReference type="GO" id="GO:0044291">
    <property type="term" value="C:cell-cell contact zone"/>
    <property type="evidence" value="ECO:0007669"/>
    <property type="project" value="Ensembl"/>
</dbReference>
<dbReference type="GO" id="GO:0072011">
    <property type="term" value="P:glomerular endothelium development"/>
    <property type="evidence" value="ECO:0007669"/>
    <property type="project" value="Ensembl"/>
</dbReference>
<keyword evidence="8" id="KW-0677">Repeat</keyword>
<organism evidence="21 22">
    <name type="scientific">Jaculus jaculus</name>
    <name type="common">Lesser Egyptian jerboa</name>
    <dbReference type="NCBI Taxonomy" id="51337"/>
    <lineage>
        <taxon>Eukaryota</taxon>
        <taxon>Metazoa</taxon>
        <taxon>Chordata</taxon>
        <taxon>Craniata</taxon>
        <taxon>Vertebrata</taxon>
        <taxon>Euteleostomi</taxon>
        <taxon>Mammalia</taxon>
        <taxon>Eutheria</taxon>
        <taxon>Euarchontoglires</taxon>
        <taxon>Glires</taxon>
        <taxon>Rodentia</taxon>
        <taxon>Myomorpha</taxon>
        <taxon>Dipodoidea</taxon>
        <taxon>Dipodidae</taxon>
        <taxon>Dipodinae</taxon>
        <taxon>Jaculus</taxon>
    </lineage>
</organism>
<evidence type="ECO:0000256" key="6">
    <source>
        <dbReference type="ARBA" id="ARBA00022692"/>
    </source>
</evidence>
<keyword evidence="22" id="KW-1185">Reference proteome</keyword>
<dbReference type="Ensembl" id="ENSJJAT00000019607.1">
    <property type="protein sequence ID" value="ENSJJAP00000013119.1"/>
    <property type="gene ID" value="ENSJJAG00000015951.1"/>
</dbReference>
<dbReference type="GO" id="GO:0007166">
    <property type="term" value="P:cell surface receptor signaling pathway"/>
    <property type="evidence" value="ECO:0007669"/>
    <property type="project" value="Ensembl"/>
</dbReference>
<dbReference type="GO" id="GO:0043410">
    <property type="term" value="P:positive regulation of MAPK cascade"/>
    <property type="evidence" value="ECO:0007669"/>
    <property type="project" value="Ensembl"/>
</dbReference>
<dbReference type="GeneTree" id="ENSGT01140000282577"/>
<reference evidence="21" key="1">
    <citation type="submission" date="2025-08" db="UniProtKB">
        <authorList>
            <consortium name="Ensembl"/>
        </authorList>
    </citation>
    <scope>IDENTIFICATION</scope>
</reference>
<evidence type="ECO:0000313" key="22">
    <source>
        <dbReference type="Proteomes" id="UP000694385"/>
    </source>
</evidence>
<feature type="domain" description="Ig-like" evidence="20">
    <location>
        <begin position="397"/>
        <end position="475"/>
    </location>
</feature>
<feature type="domain" description="Ig-like" evidence="20">
    <location>
        <begin position="312"/>
        <end position="389"/>
    </location>
</feature>
<feature type="domain" description="Ig-like" evidence="20">
    <location>
        <begin position="222"/>
        <end position="306"/>
    </location>
</feature>
<evidence type="ECO:0000256" key="14">
    <source>
        <dbReference type="ARBA" id="ARBA00023180"/>
    </source>
</evidence>
<dbReference type="GO" id="GO:0042060">
    <property type="term" value="P:wound healing"/>
    <property type="evidence" value="ECO:0007669"/>
    <property type="project" value="Ensembl"/>
</dbReference>
<keyword evidence="10" id="KW-0965">Cell junction</keyword>
<evidence type="ECO:0000256" key="4">
    <source>
        <dbReference type="ARBA" id="ARBA00022475"/>
    </source>
</evidence>
<evidence type="ECO:0000256" key="5">
    <source>
        <dbReference type="ARBA" id="ARBA00022553"/>
    </source>
</evidence>
<dbReference type="GO" id="GO:0043542">
    <property type="term" value="P:endothelial cell migration"/>
    <property type="evidence" value="ECO:0007669"/>
    <property type="project" value="Ensembl"/>
</dbReference>
<keyword evidence="5" id="KW-0597">Phosphoprotein</keyword>
<proteinExistence type="predicted"/>
<evidence type="ECO:0000256" key="2">
    <source>
        <dbReference type="ARBA" id="ARBA00004282"/>
    </source>
</evidence>
<evidence type="ECO:0000256" key="1">
    <source>
        <dbReference type="ARBA" id="ARBA00004251"/>
    </source>
</evidence>
<gene>
    <name evidence="21" type="primary">Pecam1</name>
</gene>
<dbReference type="GO" id="GO:0005615">
    <property type="term" value="C:extracellular space"/>
    <property type="evidence" value="ECO:0007669"/>
    <property type="project" value="Ensembl"/>
</dbReference>
<dbReference type="GO" id="GO:0051897">
    <property type="term" value="P:positive regulation of phosphatidylinositol 3-kinase/protein kinase B signal transduction"/>
    <property type="evidence" value="ECO:0007669"/>
    <property type="project" value="Ensembl"/>
</dbReference>
<dbReference type="Gene3D" id="2.60.40.10">
    <property type="entry name" value="Immunoglobulins"/>
    <property type="match status" value="5"/>
</dbReference>
<evidence type="ECO:0000256" key="18">
    <source>
        <dbReference type="SAM" id="Phobius"/>
    </source>
</evidence>
<dbReference type="GO" id="GO:0005730">
    <property type="term" value="C:nucleolus"/>
    <property type="evidence" value="ECO:0007669"/>
    <property type="project" value="Ensembl"/>
</dbReference>
<dbReference type="GO" id="GO:0042311">
    <property type="term" value="P:vasodilation"/>
    <property type="evidence" value="ECO:0007669"/>
    <property type="project" value="Ensembl"/>
</dbReference>
<dbReference type="GO" id="GO:0070830">
    <property type="term" value="P:bicellular tight junction assembly"/>
    <property type="evidence" value="ECO:0007669"/>
    <property type="project" value="Ensembl"/>
</dbReference>
<dbReference type="GO" id="GO:0061028">
    <property type="term" value="P:establishment of endothelial barrier"/>
    <property type="evidence" value="ECO:0007669"/>
    <property type="project" value="Ensembl"/>
</dbReference>
<dbReference type="OMA" id="FLSCDYE"/>
<dbReference type="InterPro" id="IPR003599">
    <property type="entry name" value="Ig_sub"/>
</dbReference>
<dbReference type="GO" id="GO:0005829">
    <property type="term" value="C:cytosol"/>
    <property type="evidence" value="ECO:0007669"/>
    <property type="project" value="Ensembl"/>
</dbReference>
<dbReference type="GO" id="GO:0009897">
    <property type="term" value="C:external side of plasma membrane"/>
    <property type="evidence" value="ECO:0007669"/>
    <property type="project" value="Ensembl"/>
</dbReference>
<keyword evidence="4" id="KW-1003">Cell membrane</keyword>
<dbReference type="SUPFAM" id="SSF48726">
    <property type="entry name" value="Immunoglobulin"/>
    <property type="match status" value="5"/>
</dbReference>
<dbReference type="GO" id="GO:0001525">
    <property type="term" value="P:angiogenesis"/>
    <property type="evidence" value="ECO:0007669"/>
    <property type="project" value="Ensembl"/>
</dbReference>
<evidence type="ECO:0000256" key="10">
    <source>
        <dbReference type="ARBA" id="ARBA00022949"/>
    </source>
</evidence>
<dbReference type="CDD" id="cd00096">
    <property type="entry name" value="Ig"/>
    <property type="match status" value="1"/>
</dbReference>
<dbReference type="GO" id="GO:0001886">
    <property type="term" value="P:endothelial cell morphogenesis"/>
    <property type="evidence" value="ECO:0007669"/>
    <property type="project" value="Ensembl"/>
</dbReference>
<keyword evidence="13" id="KW-1015">Disulfide bond</keyword>
<dbReference type="Pfam" id="PF13895">
    <property type="entry name" value="Ig_2"/>
    <property type="match status" value="1"/>
</dbReference>
<dbReference type="GO" id="GO:0032991">
    <property type="term" value="C:protein-containing complex"/>
    <property type="evidence" value="ECO:0007669"/>
    <property type="project" value="Ensembl"/>
</dbReference>
<dbReference type="GO" id="GO:0050982">
    <property type="term" value="P:detection of mechanical stimulus"/>
    <property type="evidence" value="ECO:0007669"/>
    <property type="project" value="Ensembl"/>
</dbReference>
<dbReference type="GO" id="GO:0007156">
    <property type="term" value="P:homophilic cell adhesion via plasma membrane adhesion molecules"/>
    <property type="evidence" value="ECO:0007669"/>
    <property type="project" value="Ensembl"/>
</dbReference>
<evidence type="ECO:0000256" key="19">
    <source>
        <dbReference type="SAM" id="SignalP"/>
    </source>
</evidence>
<evidence type="ECO:0000313" key="21">
    <source>
        <dbReference type="Ensembl" id="ENSJJAP00000013119.1"/>
    </source>
</evidence>
<evidence type="ECO:0000256" key="16">
    <source>
        <dbReference type="ARBA" id="ARBA00049765"/>
    </source>
</evidence>
<dbReference type="GO" id="GO:0006955">
    <property type="term" value="P:immune response"/>
    <property type="evidence" value="ECO:0007669"/>
    <property type="project" value="TreeGrafter"/>
</dbReference>
<name>A0A8C5KS00_JACJA</name>
<comment type="subcellular location">
    <subcellularLocation>
        <location evidence="2">Cell junction</location>
    </subcellularLocation>
    <subcellularLocation>
        <location evidence="1">Cell membrane</location>
        <topology evidence="1">Single-pass type I membrane protein</topology>
    </subcellularLocation>
    <subcellularLocation>
        <location evidence="3">Membrane raft</location>
    </subcellularLocation>
</comment>
<evidence type="ECO:0000256" key="9">
    <source>
        <dbReference type="ARBA" id="ARBA00022889"/>
    </source>
</evidence>
<dbReference type="GO" id="GO:0004888">
    <property type="term" value="F:transmembrane signaling receptor activity"/>
    <property type="evidence" value="ECO:0007669"/>
    <property type="project" value="TreeGrafter"/>
</dbReference>
<dbReference type="GO" id="GO:0007266">
    <property type="term" value="P:Rho protein signal transduction"/>
    <property type="evidence" value="ECO:0007669"/>
    <property type="project" value="Ensembl"/>
</dbReference>
<dbReference type="GO" id="GO:0005654">
    <property type="term" value="C:nucleoplasm"/>
    <property type="evidence" value="ECO:0007669"/>
    <property type="project" value="Ensembl"/>
</dbReference>
<dbReference type="Pfam" id="PF13927">
    <property type="entry name" value="Ig_3"/>
    <property type="match status" value="1"/>
</dbReference>
<dbReference type="InterPro" id="IPR003598">
    <property type="entry name" value="Ig_sub2"/>
</dbReference>
<keyword evidence="7 19" id="KW-0732">Signal</keyword>
<dbReference type="PANTHER" id="PTHR11481:SF5">
    <property type="entry name" value="PLATELET ENDOTHELIAL CELL ADHESION MOLECULE"/>
    <property type="match status" value="1"/>
</dbReference>
<dbReference type="GO" id="GO:0045121">
    <property type="term" value="C:membrane raft"/>
    <property type="evidence" value="ECO:0007669"/>
    <property type="project" value="UniProtKB-SubCell"/>
</dbReference>
<accession>A0A8C5KS00</accession>
<protein>
    <recommendedName>
        <fullName evidence="16">Platelet endothelial cell adhesion molecule</fullName>
    </recommendedName>
</protein>
<sequence length="719" mass="80143">MFLVAFELTCLAPFHLHLAFTINSIKMNSPSGWEVPNGFNLTLQCIVDISTTSQHKPQHLMLFYKDDVLVYNVSSMENTENFTIHQVRVFHSGRYKCTVILNSKEKTTQEYPVLVKGVPNPIVTLDKKEVIEGEIVKVTCSVPEEKPPIYFTIEKLELDSTIKQKREKSSNQNSVTLDFTIEEQDSVLVFRCHAGIMSGTLMQTSEFTRSEVVTVRESFSTPKFDISPLGMITEGDQLRIKCTVHLTHLDREFPEIIIQKDKVIMATTKQSNEASYSVMAMTEHSGVYTCKVESNRISKVSSIVVNITELFPKPKLEYSSNQLDQGEKLDLLCSVVGAPSANYTIQQEGVIVSLDQNLSKIAMERDSGTYTCTASVGRVAKRSDGVEVKVCEMLSKPSIFHNAKSEIIKGQPISISCQSIGGSPPIAYHLLKGKNAFQSYTKPSNDPAVFIDKPTKDTEYQCMADNCHSHPEMLSEVLRVRVIAPVNEVSISVLESKEVESGKSLVLYCSVKEGTGPITFKFYKENEDKPFYQTTSNETRVPWHKEKVSKEQEGQYYCTASNSVSLPKLISRSKTLTVTVYFAAWKKGLIAVVVIGVIIATLIVGAKCYFLRKARGKQSSYLPAAPLLNSNNEKKSESNIEANRHYGYNDDVGNHAKTPLNEKKDPLSVDVEYTEVEVSLVEPHQALGKKGTETVYSEIRKVGPSETLKEKGGSDKNPP</sequence>
<evidence type="ECO:0000256" key="8">
    <source>
        <dbReference type="ARBA" id="ARBA00022737"/>
    </source>
</evidence>
<dbReference type="Proteomes" id="UP000694385">
    <property type="component" value="Unassembled WGS sequence"/>
</dbReference>
<dbReference type="GO" id="GO:0007159">
    <property type="term" value="P:leukocyte cell-cell adhesion"/>
    <property type="evidence" value="ECO:0007669"/>
    <property type="project" value="Ensembl"/>
</dbReference>
<dbReference type="GO" id="GO:0030335">
    <property type="term" value="P:positive regulation of cell migration"/>
    <property type="evidence" value="ECO:0007669"/>
    <property type="project" value="Ensembl"/>
</dbReference>
<dbReference type="GO" id="GO:0030485">
    <property type="term" value="C:smooth muscle contractile fiber"/>
    <property type="evidence" value="ECO:0007669"/>
    <property type="project" value="Ensembl"/>
</dbReference>
<evidence type="ECO:0000256" key="7">
    <source>
        <dbReference type="ARBA" id="ARBA00022729"/>
    </source>
</evidence>
<keyword evidence="6 18" id="KW-0812">Transmembrane</keyword>
<evidence type="ECO:0000256" key="3">
    <source>
        <dbReference type="ARBA" id="ARBA00004285"/>
    </source>
</evidence>
<dbReference type="SMART" id="SM00409">
    <property type="entry name" value="IG"/>
    <property type="match status" value="5"/>
</dbReference>
<dbReference type="AlphaFoldDB" id="A0A8C5KS00"/>
<dbReference type="SMART" id="SM00408">
    <property type="entry name" value="IGc2"/>
    <property type="match status" value="3"/>
</dbReference>
<feature type="region of interest" description="Disordered" evidence="17">
    <location>
        <begin position="689"/>
        <end position="719"/>
    </location>
</feature>
<evidence type="ECO:0000256" key="13">
    <source>
        <dbReference type="ARBA" id="ARBA00023157"/>
    </source>
</evidence>
<keyword evidence="12 18" id="KW-0472">Membrane</keyword>
<feature type="domain" description="Ig-like" evidence="20">
    <location>
        <begin position="485"/>
        <end position="577"/>
    </location>
</feature>
<feature type="chain" id="PRO_5034632013" description="Platelet endothelial cell adhesion molecule" evidence="19">
    <location>
        <begin position="20"/>
        <end position="719"/>
    </location>
</feature>
<evidence type="ECO:0000259" key="20">
    <source>
        <dbReference type="PROSITE" id="PS50835"/>
    </source>
</evidence>
<dbReference type="InterPro" id="IPR040878">
    <property type="entry name" value="IL-40-like_Ig"/>
</dbReference>
<keyword evidence="11 18" id="KW-1133">Transmembrane helix</keyword>
<feature type="compositionally biased region" description="Basic and acidic residues" evidence="17">
    <location>
        <begin position="698"/>
        <end position="719"/>
    </location>
</feature>
<dbReference type="GO" id="GO:0006909">
    <property type="term" value="P:phagocytosis"/>
    <property type="evidence" value="ECO:0007669"/>
    <property type="project" value="Ensembl"/>
</dbReference>
<keyword evidence="9" id="KW-0130">Cell adhesion</keyword>
<evidence type="ECO:0000256" key="11">
    <source>
        <dbReference type="ARBA" id="ARBA00022989"/>
    </source>
</evidence>
<dbReference type="Pfam" id="PF17736">
    <property type="entry name" value="Ig_C17orf99"/>
    <property type="match status" value="1"/>
</dbReference>
<reference evidence="21" key="2">
    <citation type="submission" date="2025-09" db="UniProtKB">
        <authorList>
            <consortium name="Ensembl"/>
        </authorList>
    </citation>
    <scope>IDENTIFICATION</scope>
</reference>
<feature type="transmembrane region" description="Helical" evidence="18">
    <location>
        <begin position="589"/>
        <end position="610"/>
    </location>
</feature>
<dbReference type="PROSITE" id="PS50835">
    <property type="entry name" value="IG_LIKE"/>
    <property type="match status" value="4"/>
</dbReference>
<keyword evidence="15" id="KW-0393">Immunoglobulin domain</keyword>
<dbReference type="InterPro" id="IPR013783">
    <property type="entry name" value="Ig-like_fold"/>
</dbReference>
<dbReference type="GO" id="GO:0072672">
    <property type="term" value="P:neutrophil extravasation"/>
    <property type="evidence" value="ECO:0007669"/>
    <property type="project" value="Ensembl"/>
</dbReference>
<dbReference type="GO" id="GO:0042803">
    <property type="term" value="F:protein homodimerization activity"/>
    <property type="evidence" value="ECO:0007669"/>
    <property type="project" value="Ensembl"/>
</dbReference>
<dbReference type="InterPro" id="IPR007110">
    <property type="entry name" value="Ig-like_dom"/>
</dbReference>
<evidence type="ECO:0000256" key="12">
    <source>
        <dbReference type="ARBA" id="ARBA00023136"/>
    </source>
</evidence>
<dbReference type="GO" id="GO:0035696">
    <property type="term" value="P:monocyte extravasation"/>
    <property type="evidence" value="ECO:0007669"/>
    <property type="project" value="Ensembl"/>
</dbReference>
<dbReference type="GO" id="GO:0071260">
    <property type="term" value="P:cellular response to mechanical stimulus"/>
    <property type="evidence" value="ECO:0007669"/>
    <property type="project" value="Ensembl"/>
</dbReference>
<feature type="signal peptide" evidence="19">
    <location>
        <begin position="1"/>
        <end position="19"/>
    </location>
</feature>
<dbReference type="GO" id="GO:0090673">
    <property type="term" value="P:endothelial cell-matrix adhesion"/>
    <property type="evidence" value="ECO:0007669"/>
    <property type="project" value="Ensembl"/>
</dbReference>
<dbReference type="InterPro" id="IPR050488">
    <property type="entry name" value="Ig_Fc_receptor"/>
</dbReference>
<dbReference type="GO" id="GO:0050904">
    <property type="term" value="P:diapedesis"/>
    <property type="evidence" value="ECO:0007669"/>
    <property type="project" value="Ensembl"/>
</dbReference>
<evidence type="ECO:0000256" key="15">
    <source>
        <dbReference type="ARBA" id="ARBA00023319"/>
    </source>
</evidence>
<evidence type="ECO:0000256" key="17">
    <source>
        <dbReference type="SAM" id="MobiDB-lite"/>
    </source>
</evidence>